<gene>
    <name evidence="1" type="ORF">E2C01_078337</name>
</gene>
<reference evidence="1 2" key="1">
    <citation type="submission" date="2019-05" db="EMBL/GenBank/DDBJ databases">
        <title>Another draft genome of Portunus trituberculatus and its Hox gene families provides insights of decapod evolution.</title>
        <authorList>
            <person name="Jeong J.-H."/>
            <person name="Song I."/>
            <person name="Kim S."/>
            <person name="Choi T."/>
            <person name="Kim D."/>
            <person name="Ryu S."/>
            <person name="Kim W."/>
        </authorList>
    </citation>
    <scope>NUCLEOTIDE SEQUENCE [LARGE SCALE GENOMIC DNA]</scope>
    <source>
        <tissue evidence="1">Muscle</tissue>
    </source>
</reference>
<dbReference type="AlphaFoldDB" id="A0A5B7IMC9"/>
<organism evidence="1 2">
    <name type="scientific">Portunus trituberculatus</name>
    <name type="common">Swimming crab</name>
    <name type="synonym">Neptunus trituberculatus</name>
    <dbReference type="NCBI Taxonomy" id="210409"/>
    <lineage>
        <taxon>Eukaryota</taxon>
        <taxon>Metazoa</taxon>
        <taxon>Ecdysozoa</taxon>
        <taxon>Arthropoda</taxon>
        <taxon>Crustacea</taxon>
        <taxon>Multicrustacea</taxon>
        <taxon>Malacostraca</taxon>
        <taxon>Eumalacostraca</taxon>
        <taxon>Eucarida</taxon>
        <taxon>Decapoda</taxon>
        <taxon>Pleocyemata</taxon>
        <taxon>Brachyura</taxon>
        <taxon>Eubrachyura</taxon>
        <taxon>Portunoidea</taxon>
        <taxon>Portunidae</taxon>
        <taxon>Portuninae</taxon>
        <taxon>Portunus</taxon>
    </lineage>
</organism>
<proteinExistence type="predicted"/>
<dbReference type="Proteomes" id="UP000324222">
    <property type="component" value="Unassembled WGS sequence"/>
</dbReference>
<dbReference type="EMBL" id="VSRR010062949">
    <property type="protein sequence ID" value="MPC83623.1"/>
    <property type="molecule type" value="Genomic_DNA"/>
</dbReference>
<keyword evidence="2" id="KW-1185">Reference proteome</keyword>
<sequence>MRLSVNIETQTILLEVAEDLEMENFKALVEMEVRKTNPFGNYLSKVYIITSLL</sequence>
<name>A0A5B7IMC9_PORTR</name>
<dbReference type="Gene3D" id="3.10.20.90">
    <property type="entry name" value="Phosphatidylinositol 3-kinase Catalytic Subunit, Chain A, domain 1"/>
    <property type="match status" value="1"/>
</dbReference>
<protein>
    <submittedName>
        <fullName evidence="1">Uncharacterized protein</fullName>
    </submittedName>
</protein>
<comment type="caution">
    <text evidence="1">The sequence shown here is derived from an EMBL/GenBank/DDBJ whole genome shotgun (WGS) entry which is preliminary data.</text>
</comment>
<evidence type="ECO:0000313" key="1">
    <source>
        <dbReference type="EMBL" id="MPC83623.1"/>
    </source>
</evidence>
<evidence type="ECO:0000313" key="2">
    <source>
        <dbReference type="Proteomes" id="UP000324222"/>
    </source>
</evidence>
<accession>A0A5B7IMC9</accession>